<proteinExistence type="predicted"/>
<dbReference type="AlphaFoldDB" id="A0A420N517"/>
<comment type="caution">
    <text evidence="1">The sequence shown here is derived from an EMBL/GenBank/DDBJ whole genome shotgun (WGS) entry which is preliminary data.</text>
</comment>
<gene>
    <name evidence="1" type="ORF">BFJ69_g7785</name>
</gene>
<name>A0A420N517_FUSOX</name>
<organism evidence="1 2">
    <name type="scientific">Fusarium oxysporum</name>
    <name type="common">Fusarium vascular wilt</name>
    <dbReference type="NCBI Taxonomy" id="5507"/>
    <lineage>
        <taxon>Eukaryota</taxon>
        <taxon>Fungi</taxon>
        <taxon>Dikarya</taxon>
        <taxon>Ascomycota</taxon>
        <taxon>Pezizomycotina</taxon>
        <taxon>Sordariomycetes</taxon>
        <taxon>Hypocreomycetidae</taxon>
        <taxon>Hypocreales</taxon>
        <taxon>Nectriaceae</taxon>
        <taxon>Fusarium</taxon>
        <taxon>Fusarium oxysporum species complex</taxon>
    </lineage>
</organism>
<accession>A0A420N517</accession>
<evidence type="ECO:0000313" key="2">
    <source>
        <dbReference type="Proteomes" id="UP000285084"/>
    </source>
</evidence>
<sequence>MMDAISHLQIHSKKRFLGDVMIDHKESARTTIDDE</sequence>
<dbReference type="EMBL" id="MRCX01000062">
    <property type="protein sequence ID" value="RKK75355.1"/>
    <property type="molecule type" value="Genomic_DNA"/>
</dbReference>
<reference evidence="1 2" key="1">
    <citation type="journal article" date="2018" name="Sci. Rep.">
        <title>Characterisation of pathogen-specific regions and novel effector candidates in Fusarium oxysporum f. sp. cepae.</title>
        <authorList>
            <person name="Armitage A.D."/>
            <person name="Taylor A."/>
            <person name="Sobczyk M.K."/>
            <person name="Baxter L."/>
            <person name="Greenfield B.P."/>
            <person name="Bates H.J."/>
            <person name="Wilson F."/>
            <person name="Jackson A.C."/>
            <person name="Ott S."/>
            <person name="Harrison R.J."/>
            <person name="Clarkson J.P."/>
        </authorList>
    </citation>
    <scope>NUCLEOTIDE SEQUENCE [LARGE SCALE GENOMIC DNA]</scope>
    <source>
        <strain evidence="1 2">Fo_A13</strain>
    </source>
</reference>
<evidence type="ECO:0000313" key="1">
    <source>
        <dbReference type="EMBL" id="RKK75355.1"/>
    </source>
</evidence>
<protein>
    <submittedName>
        <fullName evidence="1">Uncharacterized protein</fullName>
    </submittedName>
</protein>
<dbReference type="Proteomes" id="UP000285084">
    <property type="component" value="Unassembled WGS sequence"/>
</dbReference>